<organism evidence="2 3">
    <name type="scientific">Rhamnusium bicolor</name>
    <dbReference type="NCBI Taxonomy" id="1586634"/>
    <lineage>
        <taxon>Eukaryota</taxon>
        <taxon>Metazoa</taxon>
        <taxon>Ecdysozoa</taxon>
        <taxon>Arthropoda</taxon>
        <taxon>Hexapoda</taxon>
        <taxon>Insecta</taxon>
        <taxon>Pterygota</taxon>
        <taxon>Neoptera</taxon>
        <taxon>Endopterygota</taxon>
        <taxon>Coleoptera</taxon>
        <taxon>Polyphaga</taxon>
        <taxon>Cucujiformia</taxon>
        <taxon>Chrysomeloidea</taxon>
        <taxon>Cerambycidae</taxon>
        <taxon>Lepturinae</taxon>
        <taxon>Rhagiini</taxon>
        <taxon>Rhamnusium</taxon>
    </lineage>
</organism>
<gene>
    <name evidence="2" type="ORF">NQ314_016638</name>
</gene>
<evidence type="ECO:0000313" key="3">
    <source>
        <dbReference type="Proteomes" id="UP001162156"/>
    </source>
</evidence>
<name>A0AAV8WVG1_9CUCU</name>
<dbReference type="GO" id="GO:0035082">
    <property type="term" value="P:axoneme assembly"/>
    <property type="evidence" value="ECO:0007669"/>
    <property type="project" value="InterPro"/>
</dbReference>
<dbReference type="InterPro" id="IPR037386">
    <property type="entry name" value="CCDC40"/>
</dbReference>
<dbReference type="AlphaFoldDB" id="A0AAV8WVG1"/>
<proteinExistence type="predicted"/>
<dbReference type="PANTHER" id="PTHR16275:SF8">
    <property type="entry name" value="COILED-COIL DOMAIN-CONTAINING PROTEIN 40"/>
    <property type="match status" value="1"/>
</dbReference>
<dbReference type="Proteomes" id="UP001162156">
    <property type="component" value="Unassembled WGS sequence"/>
</dbReference>
<sequence>MEEPTENNIKINNYVQCTVDVEITNSETTSMESTDSVNIEKCSLSPDHPLLEKFQKALKEHLLFQIARVKDEIFENESETKMKNAEREQLGVQTYEAQQMVCKQQKDLENLIVELQNVTSAKDEVEYVLEKKKQKQKELRDQYFMVENSNRELQSEIEAINFLIRQMSEWEKKLEGEITVNQRVAEKTRKDHLQFSEEKKAQDLLIYKLTTEIWKLESEMETISIQMRVKSTEMEELEQSVALGNTNIEALEAEYRCLMHSWNSVIVAITNRDKSLECLNEEINRLQEKLKSTTAEIEQVKKLTKQELIENEKQTLIKDRFELDIKNCKTQTDDEMRKTDSIERMMFDLQAIVEQTEKDIESTAMENHNKETILNIISKEFDKVSSRKFVLEEKFVKDLQNQMANDKAASSLNKMLSSIREKKKDVEIILNEAENKSSQLSTEIESQKYSNDENKRLLQEILKQQGELEKEADHLQDEKKKYEFLFRKRERQADVLNSKLEKVIGGKLGQPTMSRQEVRIIELERHIEEIQENVKKLQSFWLREQKNLLVVSKERQEQIHNINLLKKQTLILEQKNLRISDEIDAYKRAEEKVMQNINNLQNRAALLCDILFKKRNQKTSLDKSNTLLQSEYYCKLKDSELACLQIEASITEIEEDKVNLSKEIIEVNRESLEWDKKLQLARETMNNIREERSAGGEVENMKQEIHRMNVIYSQLKRAQEKLIKDLEHCVSRRESIYTVSEARQKKQKVCQFI</sequence>
<keyword evidence="1" id="KW-0175">Coiled coil</keyword>
<protein>
    <recommendedName>
        <fullName evidence="4">Coiled-coil domain-containing protein 40</fullName>
    </recommendedName>
</protein>
<feature type="coiled-coil region" evidence="1">
    <location>
        <begin position="572"/>
        <end position="603"/>
    </location>
</feature>
<reference evidence="2" key="1">
    <citation type="journal article" date="2023" name="Insect Mol. Biol.">
        <title>Genome sequencing provides insights into the evolution of gene families encoding plant cell wall-degrading enzymes in longhorned beetles.</title>
        <authorList>
            <person name="Shin N.R."/>
            <person name="Okamura Y."/>
            <person name="Kirsch R."/>
            <person name="Pauchet Y."/>
        </authorList>
    </citation>
    <scope>NUCLEOTIDE SEQUENCE</scope>
    <source>
        <strain evidence="2">RBIC_L_NR</strain>
    </source>
</reference>
<accession>A0AAV8WVG1</accession>
<feature type="coiled-coil region" evidence="1">
    <location>
        <begin position="234"/>
        <end position="303"/>
    </location>
</feature>
<dbReference type="GO" id="GO:0005737">
    <property type="term" value="C:cytoplasm"/>
    <property type="evidence" value="ECO:0007669"/>
    <property type="project" value="TreeGrafter"/>
</dbReference>
<keyword evidence="3" id="KW-1185">Reference proteome</keyword>
<dbReference type="EMBL" id="JANEYF010004621">
    <property type="protein sequence ID" value="KAJ8930557.1"/>
    <property type="molecule type" value="Genomic_DNA"/>
</dbReference>
<evidence type="ECO:0000313" key="2">
    <source>
        <dbReference type="EMBL" id="KAJ8930557.1"/>
    </source>
</evidence>
<dbReference type="PANTHER" id="PTHR16275">
    <property type="entry name" value="COILED-COIL DOMAIN-CONTAINING PROTEIN 40"/>
    <property type="match status" value="1"/>
</dbReference>
<feature type="coiled-coil region" evidence="1">
    <location>
        <begin position="122"/>
        <end position="173"/>
    </location>
</feature>
<comment type="caution">
    <text evidence="2">The sequence shown here is derived from an EMBL/GenBank/DDBJ whole genome shotgun (WGS) entry which is preliminary data.</text>
</comment>
<feature type="coiled-coil region" evidence="1">
    <location>
        <begin position="513"/>
        <end position="540"/>
    </location>
</feature>
<feature type="coiled-coil region" evidence="1">
    <location>
        <begin position="416"/>
        <end position="485"/>
    </location>
</feature>
<evidence type="ECO:0000256" key="1">
    <source>
        <dbReference type="SAM" id="Coils"/>
    </source>
</evidence>
<evidence type="ECO:0008006" key="4">
    <source>
        <dbReference type="Google" id="ProtNLM"/>
    </source>
</evidence>